<reference evidence="8" key="1">
    <citation type="submission" date="2021-05" db="EMBL/GenBank/DDBJ databases">
        <title>The genome of the haptophyte Pavlova lutheri (Diacronema luteri, Pavlovales) - a model for lipid biosynthesis in eukaryotic algae.</title>
        <authorList>
            <person name="Hulatt C.J."/>
            <person name="Posewitz M.C."/>
        </authorList>
    </citation>
    <scope>NUCLEOTIDE SEQUENCE</scope>
    <source>
        <strain evidence="8">NIVA-4/92</strain>
    </source>
</reference>
<keyword evidence="9" id="KW-1185">Reference proteome</keyword>
<dbReference type="SUPFAM" id="SSF49899">
    <property type="entry name" value="Concanavalin A-like lectins/glucanases"/>
    <property type="match status" value="1"/>
</dbReference>
<dbReference type="CDD" id="cd12872">
    <property type="entry name" value="SPRY_Ash2"/>
    <property type="match status" value="1"/>
</dbReference>
<gene>
    <name evidence="8" type="ORF">KFE25_005420</name>
</gene>
<keyword evidence="2" id="KW-0479">Metal-binding</keyword>
<keyword evidence="5" id="KW-0539">Nucleus</keyword>
<dbReference type="Pfam" id="PF00622">
    <property type="entry name" value="SPRY"/>
    <property type="match status" value="1"/>
</dbReference>
<sequence length="646" mass="68446">MPELAPAPLEGSVAFAPAGAPAGASPTARSHVGRMLPAPAAAADIAVDAPASVMLALSGAPSVAAELTWDERHFFNAEGVYCYCGESRTYGEVALRCSACDQWFHGRCIRAPAVKEMMPLQRNYLFTCRMCVGPVAEAEERLELIENSWSGMAETAILNLALNADGRSFRTEDAGGRTTRFSLKDEITPWIREHFASVGYGRELVKLDEKQSALEKRIFTQAVAQVFDCVGRSHVGLRNPANLDLTPLRTKAMRAAETRAAHVRERVAGAIAIDGAPAIADAAAAGAKRAAPASGAAGGGAGKKARRGSGAGASDARLPKGDKGRPKPSSRALDAPVQPQIVPENSRMVPVVRCSEMVGIFQEPAVVQLSVTHKASQLRVSKGSGEHAGEHYRVATGHKGYRTVCATHAVGHGTWYYEVRVIDAQTHDGLAPAACRLGWATELATPDAPAGYDEHSYSYRSKAGTAFHQSIGRRFGGSGYGQGDVIGCLLHLPQRSHLPRQRAQLSLKSGSYLIVDPDQKRVPNEGSVVAFYKNGELQGAPFEGIDRAWFYPAISLFGDITVRAHFGPHFEFPPKELPAGITSYLPMSKAAEADALAIADSREAADRPVSVVQATAGERRSEASEAVDAPDATAAPAEGAADAEIG</sequence>
<feature type="region of interest" description="Disordered" evidence="6">
    <location>
        <begin position="291"/>
        <end position="341"/>
    </location>
</feature>
<dbReference type="OMA" id="HEENFRI"/>
<comment type="subcellular location">
    <subcellularLocation>
        <location evidence="1">Nucleus</location>
    </subcellularLocation>
</comment>
<dbReference type="SUPFAM" id="SSF57903">
    <property type="entry name" value="FYVE/PHD zinc finger"/>
    <property type="match status" value="1"/>
</dbReference>
<dbReference type="SMART" id="SM00249">
    <property type="entry name" value="PHD"/>
    <property type="match status" value="1"/>
</dbReference>
<dbReference type="AlphaFoldDB" id="A0A8J5XUV8"/>
<evidence type="ECO:0000256" key="6">
    <source>
        <dbReference type="SAM" id="MobiDB-lite"/>
    </source>
</evidence>
<evidence type="ECO:0000259" key="7">
    <source>
        <dbReference type="PROSITE" id="PS50188"/>
    </source>
</evidence>
<evidence type="ECO:0000256" key="4">
    <source>
        <dbReference type="ARBA" id="ARBA00022833"/>
    </source>
</evidence>
<dbReference type="Proteomes" id="UP000751190">
    <property type="component" value="Unassembled WGS sequence"/>
</dbReference>
<evidence type="ECO:0000256" key="1">
    <source>
        <dbReference type="ARBA" id="ARBA00004123"/>
    </source>
</evidence>
<feature type="compositionally biased region" description="Low complexity" evidence="6">
    <location>
        <begin position="624"/>
        <end position="646"/>
    </location>
</feature>
<dbReference type="PANTHER" id="PTHR10598">
    <property type="entry name" value="SET1/ASH2 HISTONE METHYLTRANSFERASE COMPLEX SUBUNIT ASH2"/>
    <property type="match status" value="1"/>
</dbReference>
<dbReference type="PANTHER" id="PTHR10598:SF0">
    <property type="entry name" value="SET1_ASH2 HISTONE METHYLTRANSFERASE COMPLEX SUBUNIT ASH2"/>
    <property type="match status" value="1"/>
</dbReference>
<evidence type="ECO:0000256" key="5">
    <source>
        <dbReference type="ARBA" id="ARBA00023242"/>
    </source>
</evidence>
<dbReference type="EMBL" id="JAGTXO010000009">
    <property type="protein sequence ID" value="KAG8465850.1"/>
    <property type="molecule type" value="Genomic_DNA"/>
</dbReference>
<accession>A0A8J5XUV8</accession>
<evidence type="ECO:0000313" key="8">
    <source>
        <dbReference type="EMBL" id="KAG8465850.1"/>
    </source>
</evidence>
<dbReference type="Gene3D" id="3.90.980.20">
    <property type="match status" value="1"/>
</dbReference>
<dbReference type="InterPro" id="IPR001965">
    <property type="entry name" value="Znf_PHD"/>
</dbReference>
<dbReference type="InterPro" id="IPR001870">
    <property type="entry name" value="B30.2/SPRY"/>
</dbReference>
<protein>
    <recommendedName>
        <fullName evidence="7">B30.2/SPRY domain-containing protein</fullName>
    </recommendedName>
</protein>
<dbReference type="InterPro" id="IPR037353">
    <property type="entry name" value="ASH2"/>
</dbReference>
<dbReference type="Gene3D" id="2.60.120.920">
    <property type="match status" value="1"/>
</dbReference>
<dbReference type="InterPro" id="IPR043136">
    <property type="entry name" value="B30.2/SPRY_sf"/>
</dbReference>
<proteinExistence type="predicted"/>
<dbReference type="InterPro" id="IPR003877">
    <property type="entry name" value="SPRY_dom"/>
</dbReference>
<dbReference type="InterPro" id="IPR019786">
    <property type="entry name" value="Zinc_finger_PHD-type_CS"/>
</dbReference>
<evidence type="ECO:0000256" key="2">
    <source>
        <dbReference type="ARBA" id="ARBA00022723"/>
    </source>
</evidence>
<feature type="region of interest" description="Disordered" evidence="6">
    <location>
        <begin position="606"/>
        <end position="646"/>
    </location>
</feature>
<feature type="domain" description="B30.2/SPRY" evidence="7">
    <location>
        <begin position="340"/>
        <end position="571"/>
    </location>
</feature>
<keyword evidence="4" id="KW-0862">Zinc</keyword>
<comment type="caution">
    <text evidence="8">The sequence shown here is derived from an EMBL/GenBank/DDBJ whole genome shotgun (WGS) entry which is preliminary data.</text>
</comment>
<dbReference type="SMART" id="SM00449">
    <property type="entry name" value="SPRY"/>
    <property type="match status" value="1"/>
</dbReference>
<dbReference type="InterPro" id="IPR049455">
    <property type="entry name" value="ASH2-like_PHD"/>
</dbReference>
<dbReference type="GO" id="GO:0048188">
    <property type="term" value="C:Set1C/COMPASS complex"/>
    <property type="evidence" value="ECO:0007669"/>
    <property type="project" value="InterPro"/>
</dbReference>
<dbReference type="GO" id="GO:0000976">
    <property type="term" value="F:transcription cis-regulatory region binding"/>
    <property type="evidence" value="ECO:0007669"/>
    <property type="project" value="TreeGrafter"/>
</dbReference>
<dbReference type="PROSITE" id="PS50188">
    <property type="entry name" value="B302_SPRY"/>
    <property type="match status" value="1"/>
</dbReference>
<dbReference type="InterPro" id="IPR013320">
    <property type="entry name" value="ConA-like_dom_sf"/>
</dbReference>
<dbReference type="OrthoDB" id="10266026at2759"/>
<name>A0A8J5XUV8_DIALT</name>
<organism evidence="8 9">
    <name type="scientific">Diacronema lutheri</name>
    <name type="common">Unicellular marine alga</name>
    <name type="synonym">Monochrysis lutheri</name>
    <dbReference type="NCBI Taxonomy" id="2081491"/>
    <lineage>
        <taxon>Eukaryota</taxon>
        <taxon>Haptista</taxon>
        <taxon>Haptophyta</taxon>
        <taxon>Pavlovophyceae</taxon>
        <taxon>Pavlovales</taxon>
        <taxon>Pavlovaceae</taxon>
        <taxon>Diacronema</taxon>
    </lineage>
</organism>
<keyword evidence="3" id="KW-0863">Zinc-finger</keyword>
<evidence type="ECO:0000313" key="9">
    <source>
        <dbReference type="Proteomes" id="UP000751190"/>
    </source>
</evidence>
<dbReference type="PROSITE" id="PS01359">
    <property type="entry name" value="ZF_PHD_1"/>
    <property type="match status" value="1"/>
</dbReference>
<evidence type="ECO:0000256" key="3">
    <source>
        <dbReference type="ARBA" id="ARBA00022771"/>
    </source>
</evidence>
<dbReference type="GO" id="GO:0008270">
    <property type="term" value="F:zinc ion binding"/>
    <property type="evidence" value="ECO:0007669"/>
    <property type="project" value="UniProtKB-KW"/>
</dbReference>
<dbReference type="InterPro" id="IPR011011">
    <property type="entry name" value="Znf_FYVE_PHD"/>
</dbReference>
<dbReference type="Pfam" id="PF21257">
    <property type="entry name" value="PHD_ash2p_like"/>
    <property type="match status" value="1"/>
</dbReference>